<dbReference type="InterPro" id="IPR015421">
    <property type="entry name" value="PyrdxlP-dep_Trfase_major"/>
</dbReference>
<dbReference type="SUPFAM" id="SSF53383">
    <property type="entry name" value="PLP-dependent transferases"/>
    <property type="match status" value="1"/>
</dbReference>
<dbReference type="EC" id="2.8.1.7" evidence="3"/>
<dbReference type="Gene3D" id="3.60.15.10">
    <property type="entry name" value="Ribonuclease Z/Hydroxyacylglutathione hydrolase-like"/>
    <property type="match status" value="1"/>
</dbReference>
<evidence type="ECO:0000256" key="6">
    <source>
        <dbReference type="ARBA" id="ARBA00023004"/>
    </source>
</evidence>
<dbReference type="InterPro" id="IPR000192">
    <property type="entry name" value="Aminotrans_V_dom"/>
</dbReference>
<dbReference type="Proteomes" id="UP001265550">
    <property type="component" value="Unassembled WGS sequence"/>
</dbReference>
<reference evidence="11 12" key="1">
    <citation type="submission" date="2023-07" db="EMBL/GenBank/DDBJ databases">
        <title>Sorghum-associated microbial communities from plants grown in Nebraska, USA.</title>
        <authorList>
            <person name="Schachtman D."/>
        </authorList>
    </citation>
    <scope>NUCLEOTIDE SEQUENCE [LARGE SCALE GENOMIC DNA]</scope>
    <source>
        <strain evidence="11 12">BE240</strain>
    </source>
</reference>
<dbReference type="Pfam" id="PF00581">
    <property type="entry name" value="Rhodanese"/>
    <property type="match status" value="1"/>
</dbReference>
<comment type="caution">
    <text evidence="11">The sequence shown here is derived from an EMBL/GenBank/DDBJ whole genome shotgun (WGS) entry which is preliminary data.</text>
</comment>
<dbReference type="RefSeq" id="WP_204733939.1">
    <property type="nucleotide sequence ID" value="NZ_JAVDWE010000007.1"/>
</dbReference>
<evidence type="ECO:0000256" key="2">
    <source>
        <dbReference type="ARBA" id="ARBA00006490"/>
    </source>
</evidence>
<gene>
    <name evidence="11" type="ORF">J2X09_002907</name>
</gene>
<protein>
    <recommendedName>
        <fullName evidence="3">cysteine desulfurase</fullName>
        <ecNumber evidence="3">2.8.1.7</ecNumber>
    </recommendedName>
</protein>
<dbReference type="InterPro" id="IPR001763">
    <property type="entry name" value="Rhodanese-like_dom"/>
</dbReference>
<dbReference type="Gene3D" id="3.90.1150.10">
    <property type="entry name" value="Aspartate Aminotransferase, domain 1"/>
    <property type="match status" value="1"/>
</dbReference>
<keyword evidence="12" id="KW-1185">Reference proteome</keyword>
<accession>A0ABU1VCF7</accession>
<dbReference type="SMART" id="SM00450">
    <property type="entry name" value="RHOD"/>
    <property type="match status" value="1"/>
</dbReference>
<evidence type="ECO:0000256" key="9">
    <source>
        <dbReference type="RuleBase" id="RU004504"/>
    </source>
</evidence>
<dbReference type="PROSITE" id="PS00595">
    <property type="entry name" value="AA_TRANSFER_CLASS_5"/>
    <property type="match status" value="1"/>
</dbReference>
<evidence type="ECO:0000259" key="10">
    <source>
        <dbReference type="PROSITE" id="PS50206"/>
    </source>
</evidence>
<evidence type="ECO:0000256" key="5">
    <source>
        <dbReference type="ARBA" id="ARBA00022898"/>
    </source>
</evidence>
<evidence type="ECO:0000313" key="11">
    <source>
        <dbReference type="EMBL" id="MDR7095163.1"/>
    </source>
</evidence>
<keyword evidence="4" id="KW-0479">Metal-binding</keyword>
<dbReference type="PANTHER" id="PTHR11601:SF34">
    <property type="entry name" value="CYSTEINE DESULFURASE"/>
    <property type="match status" value="1"/>
</dbReference>
<evidence type="ECO:0000313" key="12">
    <source>
        <dbReference type="Proteomes" id="UP001265550"/>
    </source>
</evidence>
<dbReference type="InterPro" id="IPR036866">
    <property type="entry name" value="RibonucZ/Hydroxyglut_hydro"/>
</dbReference>
<dbReference type="PANTHER" id="PTHR11601">
    <property type="entry name" value="CYSTEINE DESULFURYLASE FAMILY MEMBER"/>
    <property type="match status" value="1"/>
</dbReference>
<evidence type="ECO:0000256" key="7">
    <source>
        <dbReference type="ARBA" id="ARBA00023014"/>
    </source>
</evidence>
<comment type="catalytic activity">
    <reaction evidence="8">
        <text>(sulfur carrier)-H + L-cysteine = (sulfur carrier)-SH + L-alanine</text>
        <dbReference type="Rhea" id="RHEA:43892"/>
        <dbReference type="Rhea" id="RHEA-COMP:14737"/>
        <dbReference type="Rhea" id="RHEA-COMP:14739"/>
        <dbReference type="ChEBI" id="CHEBI:29917"/>
        <dbReference type="ChEBI" id="CHEBI:35235"/>
        <dbReference type="ChEBI" id="CHEBI:57972"/>
        <dbReference type="ChEBI" id="CHEBI:64428"/>
        <dbReference type="EC" id="2.8.1.7"/>
    </reaction>
</comment>
<sequence length="689" mass="73715">MDIYLDSNATTAVLPLAREAAMKTMQDAFGNPSSVHSAGLRARSVLDAARTSARRVLGMPTGRILFTSGATEGIQTAVLSCLNAWREKRDSGEALPGLLLYGATEHKAVPEALKHWNKVLCLGLNVQPIPVDRNGRHALEWLRHHAPQAAMVCTMAANNETGVVSDLDGIALAMNGSPALWLVDSVQALGKLDLRLAERRIDYAPFSGHKLYAPKGVGMLYVREGAPFTPLMAGGGQENAARSGTENMVGIAALGAVLKELERGRAFHPSSVLEAYRKQLVHALRTAFPDLVLNTPLAMALPTTVNFSVPGVTSRLLLEVFDAAGLRMSAGSACGSSRAQPSYVLEAMGLEAWRAASAVRLSFGAADTEDTIEEACRRIRQCGLALKASRLLPDVAAGTDAHSVVTRFAAEGECTYVVTDPGQRRCVVIDPRAEQVEPILQWMRCRGCSLVAVLNTAHDDGKQSGAASLKHAARALAQPAPTPCDPLGWPLAQDLIALGPWQLRRLQDGVLELWEHGALRYRFGADAAKAIDVDGDIVFDLPRHDPDARLAIVAGRSITEPSSEPLELSVSGLHTLLQQAPAIRLVDVRERVEQAVGALVPGDTRLRVDRAPMSEIINALPGWLGQTAEIPLVLVCRSGNRSAQAARALRGMGRQNTWSLAGGVALCGQDLFNTAMPEQETGIGRPCWT</sequence>
<dbReference type="Pfam" id="PF00266">
    <property type="entry name" value="Aminotran_5"/>
    <property type="match status" value="1"/>
</dbReference>
<dbReference type="InterPro" id="IPR015424">
    <property type="entry name" value="PyrdxlP-dep_Trfase"/>
</dbReference>
<keyword evidence="7" id="KW-0411">Iron-sulfur</keyword>
<organism evidence="11 12">
    <name type="scientific">Hydrogenophaga laconesensis</name>
    <dbReference type="NCBI Taxonomy" id="1805971"/>
    <lineage>
        <taxon>Bacteria</taxon>
        <taxon>Pseudomonadati</taxon>
        <taxon>Pseudomonadota</taxon>
        <taxon>Betaproteobacteria</taxon>
        <taxon>Burkholderiales</taxon>
        <taxon>Comamonadaceae</taxon>
        <taxon>Hydrogenophaga</taxon>
    </lineage>
</organism>
<feature type="domain" description="Rhodanese" evidence="10">
    <location>
        <begin position="579"/>
        <end position="668"/>
    </location>
</feature>
<comment type="similarity">
    <text evidence="2">Belongs to the class-V pyridoxal-phosphate-dependent aminotransferase family. NifS/IscS subfamily.</text>
</comment>
<proteinExistence type="inferred from homology"/>
<dbReference type="CDD" id="cd00158">
    <property type="entry name" value="RHOD"/>
    <property type="match status" value="1"/>
</dbReference>
<dbReference type="EMBL" id="JAVDWE010000007">
    <property type="protein sequence ID" value="MDR7095163.1"/>
    <property type="molecule type" value="Genomic_DNA"/>
</dbReference>
<dbReference type="InterPro" id="IPR020578">
    <property type="entry name" value="Aminotrans_V_PyrdxlP_BS"/>
</dbReference>
<evidence type="ECO:0000256" key="4">
    <source>
        <dbReference type="ARBA" id="ARBA00022723"/>
    </source>
</evidence>
<dbReference type="Gene3D" id="3.40.640.10">
    <property type="entry name" value="Type I PLP-dependent aspartate aminotransferase-like (Major domain)"/>
    <property type="match status" value="1"/>
</dbReference>
<keyword evidence="5" id="KW-0663">Pyridoxal phosphate</keyword>
<evidence type="ECO:0000256" key="8">
    <source>
        <dbReference type="ARBA" id="ARBA00050776"/>
    </source>
</evidence>
<comment type="cofactor">
    <cofactor evidence="1 9">
        <name>pyridoxal 5'-phosphate</name>
        <dbReference type="ChEBI" id="CHEBI:597326"/>
    </cofactor>
</comment>
<evidence type="ECO:0000256" key="1">
    <source>
        <dbReference type="ARBA" id="ARBA00001933"/>
    </source>
</evidence>
<evidence type="ECO:0000256" key="3">
    <source>
        <dbReference type="ARBA" id="ARBA00012239"/>
    </source>
</evidence>
<keyword evidence="6" id="KW-0408">Iron</keyword>
<dbReference type="Gene3D" id="3.40.250.10">
    <property type="entry name" value="Rhodanese-like domain"/>
    <property type="match status" value="1"/>
</dbReference>
<dbReference type="InterPro" id="IPR015422">
    <property type="entry name" value="PyrdxlP-dep_Trfase_small"/>
</dbReference>
<dbReference type="SUPFAM" id="SSF52821">
    <property type="entry name" value="Rhodanese/Cell cycle control phosphatase"/>
    <property type="match status" value="1"/>
</dbReference>
<name>A0ABU1VCF7_9BURK</name>
<dbReference type="InterPro" id="IPR036873">
    <property type="entry name" value="Rhodanese-like_dom_sf"/>
</dbReference>
<dbReference type="Gene3D" id="1.10.260.50">
    <property type="match status" value="1"/>
</dbReference>
<dbReference type="PROSITE" id="PS50206">
    <property type="entry name" value="RHODANESE_3"/>
    <property type="match status" value="1"/>
</dbReference>